<accession>A0A7S3AKZ2</accession>
<dbReference type="EMBL" id="HBHX01015747">
    <property type="protein sequence ID" value="CAE0108160.1"/>
    <property type="molecule type" value="Transcribed_RNA"/>
</dbReference>
<dbReference type="AlphaFoldDB" id="A0A7S3AKZ2"/>
<dbReference type="InterPro" id="IPR005135">
    <property type="entry name" value="Endo/exonuclease/phosphatase"/>
</dbReference>
<name>A0A7S3AKZ2_9EUKA</name>
<dbReference type="InterPro" id="IPR036691">
    <property type="entry name" value="Endo/exonu/phosph_ase_sf"/>
</dbReference>
<protein>
    <recommendedName>
        <fullName evidence="1">Endonuclease/exonuclease/phosphatase domain-containing protein</fullName>
    </recommendedName>
</protein>
<reference evidence="2" key="1">
    <citation type="submission" date="2021-01" db="EMBL/GenBank/DDBJ databases">
        <authorList>
            <person name="Corre E."/>
            <person name="Pelletier E."/>
            <person name="Niang G."/>
            <person name="Scheremetjew M."/>
            <person name="Finn R."/>
            <person name="Kale V."/>
            <person name="Holt S."/>
            <person name="Cochrane G."/>
            <person name="Meng A."/>
            <person name="Brown T."/>
            <person name="Cohen L."/>
        </authorList>
    </citation>
    <scope>NUCLEOTIDE SEQUENCE</scope>
    <source>
        <strain evidence="2">CCMP281</strain>
    </source>
</reference>
<dbReference type="SUPFAM" id="SSF56219">
    <property type="entry name" value="DNase I-like"/>
    <property type="match status" value="1"/>
</dbReference>
<gene>
    <name evidence="2" type="ORF">HERI1096_LOCUS8820</name>
</gene>
<evidence type="ECO:0000259" key="1">
    <source>
        <dbReference type="Pfam" id="PF03372"/>
    </source>
</evidence>
<dbReference type="GO" id="GO:0003824">
    <property type="term" value="F:catalytic activity"/>
    <property type="evidence" value="ECO:0007669"/>
    <property type="project" value="InterPro"/>
</dbReference>
<sequence length="199" mass="21140">MLVRSDIELSPGAGLAAKPSVSSWSFNDWGDRVVQVVQLPLANDRSISLLHTHLTFPHQNGHDPPMRQKQAGKLAELINQLQSEGPLMLFGDLNGDLQDAAVASLQRSAQLTPMPDKGSAWVSHVAHTGAPMACDHVFTRGSCKIGSWDLGYSEEGLLAGTLLSDHRPLHAEVQLLAAVESCPVACAAPPGQSQQSPAS</sequence>
<dbReference type="Gene3D" id="3.60.10.10">
    <property type="entry name" value="Endonuclease/exonuclease/phosphatase"/>
    <property type="match status" value="1"/>
</dbReference>
<dbReference type="Pfam" id="PF03372">
    <property type="entry name" value="Exo_endo_phos"/>
    <property type="match status" value="1"/>
</dbReference>
<proteinExistence type="predicted"/>
<evidence type="ECO:0000313" key="2">
    <source>
        <dbReference type="EMBL" id="CAE0108160.1"/>
    </source>
</evidence>
<organism evidence="2">
    <name type="scientific">Haptolina ericina</name>
    <dbReference type="NCBI Taxonomy" id="156174"/>
    <lineage>
        <taxon>Eukaryota</taxon>
        <taxon>Haptista</taxon>
        <taxon>Haptophyta</taxon>
        <taxon>Prymnesiophyceae</taxon>
        <taxon>Prymnesiales</taxon>
        <taxon>Prymnesiaceae</taxon>
        <taxon>Haptolina</taxon>
    </lineage>
</organism>
<feature type="domain" description="Endonuclease/exonuclease/phosphatase" evidence="1">
    <location>
        <begin position="22"/>
        <end position="166"/>
    </location>
</feature>